<feature type="region of interest" description="Disordered" evidence="12">
    <location>
        <begin position="75"/>
        <end position="142"/>
    </location>
</feature>
<dbReference type="GO" id="GO:0005783">
    <property type="term" value="C:endoplasmic reticulum"/>
    <property type="evidence" value="ECO:0007669"/>
    <property type="project" value="TreeGrafter"/>
</dbReference>
<feature type="compositionally biased region" description="Basic and acidic residues" evidence="12">
    <location>
        <begin position="75"/>
        <end position="131"/>
    </location>
</feature>
<dbReference type="AlphaFoldDB" id="A0AAW1P180"/>
<evidence type="ECO:0000256" key="5">
    <source>
        <dbReference type="ARBA" id="ARBA00022723"/>
    </source>
</evidence>
<feature type="compositionally biased region" description="Low complexity" evidence="12">
    <location>
        <begin position="192"/>
        <end position="207"/>
    </location>
</feature>
<evidence type="ECO:0000256" key="11">
    <source>
        <dbReference type="ARBA" id="ARBA00023136"/>
    </source>
</evidence>
<evidence type="ECO:0000256" key="7">
    <source>
        <dbReference type="ARBA" id="ARBA00022837"/>
    </source>
</evidence>
<keyword evidence="5" id="KW-0479">Metal-binding</keyword>
<evidence type="ECO:0000256" key="6">
    <source>
        <dbReference type="ARBA" id="ARBA00022737"/>
    </source>
</evidence>
<evidence type="ECO:0000256" key="12">
    <source>
        <dbReference type="SAM" id="MobiDB-lite"/>
    </source>
</evidence>
<dbReference type="CDD" id="cd00030">
    <property type="entry name" value="C2"/>
    <property type="match status" value="1"/>
</dbReference>
<feature type="region of interest" description="Disordered" evidence="12">
    <location>
        <begin position="157"/>
        <end position="242"/>
    </location>
</feature>
<dbReference type="Pfam" id="PF17047">
    <property type="entry name" value="SMP_LBD"/>
    <property type="match status" value="1"/>
</dbReference>
<accession>A0AAW1P180</accession>
<dbReference type="SMART" id="SM00239">
    <property type="entry name" value="C2"/>
    <property type="match status" value="2"/>
</dbReference>
<dbReference type="GO" id="GO:0016020">
    <property type="term" value="C:membrane"/>
    <property type="evidence" value="ECO:0007669"/>
    <property type="project" value="UniProtKB-SubCell"/>
</dbReference>
<dbReference type="EMBL" id="JALJOQ010000056">
    <property type="protein sequence ID" value="KAK9803778.1"/>
    <property type="molecule type" value="Genomic_DNA"/>
</dbReference>
<keyword evidence="11 13" id="KW-0472">Membrane</keyword>
<dbReference type="InterPro" id="IPR035892">
    <property type="entry name" value="C2_domain_sf"/>
</dbReference>
<keyword evidence="9" id="KW-0445">Lipid transport</keyword>
<keyword evidence="10" id="KW-0446">Lipid-binding</keyword>
<keyword evidence="3" id="KW-0813">Transport</keyword>
<comment type="caution">
    <text evidence="16">The sequence shown here is derived from an EMBL/GenBank/DDBJ whole genome shotgun (WGS) entry which is preliminary data.</text>
</comment>
<feature type="region of interest" description="Disordered" evidence="12">
    <location>
        <begin position="1"/>
        <end position="20"/>
    </location>
</feature>
<dbReference type="Gene3D" id="2.60.40.150">
    <property type="entry name" value="C2 domain"/>
    <property type="match status" value="2"/>
</dbReference>
<dbReference type="PROSITE" id="PS51847">
    <property type="entry name" value="SMP"/>
    <property type="match status" value="1"/>
</dbReference>
<sequence>MESRMAKELHQLPQLSSGTGIDRSCPQWRLQNGSFVLRPGPNPLSFFFFSGFVVCDHLQHQAAMGLMSKIEGKLHKSKEEKEAKKEEKEAKKEAKAQAKEAKNQEKEAKKHDKEAASEDTRETHPHKKEQQHSMAAQRQHADPNVRAHPQLILENAPKRAGMFGGKGMEGNTTYDIEHAPGHHHGSPSISRPSSAKPGSSPGKASAADMVQNETSENRAGDAPVFSGTAEPGEATHDPVVPKIPDRPGIVIHAAELVEMIMFLTLLGFALFLKWSQPHLGGLTFGLMVGLGLGCASGWLFYLNRGTKQLLNDGLNLTPGQKGLTRLLGHIPSWVTFRDKEKVEWLNTMVNEAWPMYDRAICQMVKETVEPIMEQYKPPGLVKKIYFKTLTFGEAPIKLESVWVEDEGENHVLLEVDFRWAGDANVAICVEVAGNAARMVPRVTNLSVAGTFRVILSPLVPTIPCFGAAVISLRKEPLIHFSLEFAGPGASAVKMWLDPFLRDTLASLLVWPNRIVVPILPESQCGSLDHLKLRHVGLLIVEIIEAVDLHKQDVFGKADPLVSVWTQGTRKETTGYKKHTLHPTWNETKYCLVQEPKTQELHVEMADHDAVNLKDITSSLNVVKNIKESIGKASFMARALVPLRPFHDKPGEPVDEWYELGKNGWHEEDGTGKGCGKIRLKVTYWPFDLLYKQPREAKTGAVLVHLKHATNVVAADPNGLSDPYVILTIGKEQKKSVCMYRTLEPVWEEKYDWTQVPIDEVLKVEMWDEDKFNGDDTLGKVEIDIRDEISTAPNGTAFRRWFLNSVPPDYKTKEVYETELTMEVHIFECRSILGGKVYPAG</sequence>
<evidence type="ECO:0000256" key="2">
    <source>
        <dbReference type="ARBA" id="ARBA00006996"/>
    </source>
</evidence>
<keyword evidence="6" id="KW-0677">Repeat</keyword>
<dbReference type="Pfam" id="PF00168">
    <property type="entry name" value="C2"/>
    <property type="match status" value="2"/>
</dbReference>
<evidence type="ECO:0000256" key="8">
    <source>
        <dbReference type="ARBA" id="ARBA00022989"/>
    </source>
</evidence>
<protein>
    <submittedName>
        <fullName evidence="16">Uncharacterized protein</fullName>
    </submittedName>
</protein>
<keyword evidence="4 13" id="KW-0812">Transmembrane</keyword>
<evidence type="ECO:0000256" key="10">
    <source>
        <dbReference type="ARBA" id="ARBA00023121"/>
    </source>
</evidence>
<dbReference type="InterPro" id="IPR031468">
    <property type="entry name" value="SMP_LBD"/>
</dbReference>
<evidence type="ECO:0000313" key="16">
    <source>
        <dbReference type="EMBL" id="KAK9803778.1"/>
    </source>
</evidence>
<dbReference type="InterPro" id="IPR039010">
    <property type="entry name" value="Synaptotagmin_SMP"/>
</dbReference>
<comment type="similarity">
    <text evidence="2">Belongs to the synaptotagmin family.</text>
</comment>
<dbReference type="PANTHER" id="PTHR10774:SF190">
    <property type="entry name" value="C2 CALCIUM_LIPID-BINDING ENDONUCLEASE_EXONUCLEASE_PHOSPHATASE-RELATED"/>
    <property type="match status" value="1"/>
</dbReference>
<keyword evidence="7" id="KW-0106">Calcium</keyword>
<proteinExistence type="inferred from homology"/>
<dbReference type="GO" id="GO:0006869">
    <property type="term" value="P:lipid transport"/>
    <property type="evidence" value="ECO:0007669"/>
    <property type="project" value="UniProtKB-KW"/>
</dbReference>
<evidence type="ECO:0000256" key="9">
    <source>
        <dbReference type="ARBA" id="ARBA00023055"/>
    </source>
</evidence>
<dbReference type="PANTHER" id="PTHR10774">
    <property type="entry name" value="EXTENDED SYNAPTOTAGMIN-RELATED"/>
    <property type="match status" value="1"/>
</dbReference>
<evidence type="ECO:0000259" key="15">
    <source>
        <dbReference type="PROSITE" id="PS51847"/>
    </source>
</evidence>
<feature type="domain" description="SMP-LTD" evidence="15">
    <location>
        <begin position="338"/>
        <end position="519"/>
    </location>
</feature>
<dbReference type="SUPFAM" id="SSF49562">
    <property type="entry name" value="C2 domain (Calcium/lipid-binding domain, CaLB)"/>
    <property type="match status" value="2"/>
</dbReference>
<dbReference type="PROSITE" id="PS50004">
    <property type="entry name" value="C2"/>
    <property type="match status" value="2"/>
</dbReference>
<keyword evidence="17" id="KW-1185">Reference proteome</keyword>
<name>A0AAW1P180_9CHLO</name>
<comment type="subcellular location">
    <subcellularLocation>
        <location evidence="1">Membrane</location>
        <topology evidence="1">Single-pass membrane protein</topology>
    </subcellularLocation>
</comment>
<keyword evidence="8 13" id="KW-1133">Transmembrane helix</keyword>
<dbReference type="GO" id="GO:0008289">
    <property type="term" value="F:lipid binding"/>
    <property type="evidence" value="ECO:0007669"/>
    <property type="project" value="UniProtKB-KW"/>
</dbReference>
<dbReference type="InterPro" id="IPR045050">
    <property type="entry name" value="Synaptotagmin_plant"/>
</dbReference>
<dbReference type="InterPro" id="IPR000008">
    <property type="entry name" value="C2_dom"/>
</dbReference>
<gene>
    <name evidence="16" type="ORF">WJX73_005763</name>
</gene>
<feature type="domain" description="C2" evidence="14">
    <location>
        <begin position="519"/>
        <end position="657"/>
    </location>
</feature>
<dbReference type="Proteomes" id="UP001465755">
    <property type="component" value="Unassembled WGS sequence"/>
</dbReference>
<evidence type="ECO:0000313" key="17">
    <source>
        <dbReference type="Proteomes" id="UP001465755"/>
    </source>
</evidence>
<dbReference type="GO" id="GO:0046872">
    <property type="term" value="F:metal ion binding"/>
    <property type="evidence" value="ECO:0007669"/>
    <property type="project" value="UniProtKB-KW"/>
</dbReference>
<feature type="transmembrane region" description="Helical" evidence="13">
    <location>
        <begin position="249"/>
        <end position="272"/>
    </location>
</feature>
<evidence type="ECO:0000256" key="3">
    <source>
        <dbReference type="ARBA" id="ARBA00022448"/>
    </source>
</evidence>
<evidence type="ECO:0000256" key="1">
    <source>
        <dbReference type="ARBA" id="ARBA00004167"/>
    </source>
</evidence>
<dbReference type="PRINTS" id="PR00360">
    <property type="entry name" value="C2DOMAIN"/>
</dbReference>
<evidence type="ECO:0000256" key="13">
    <source>
        <dbReference type="SAM" id="Phobius"/>
    </source>
</evidence>
<feature type="transmembrane region" description="Helical" evidence="13">
    <location>
        <begin position="279"/>
        <end position="301"/>
    </location>
</feature>
<organism evidence="16 17">
    <name type="scientific">Symbiochloris irregularis</name>
    <dbReference type="NCBI Taxonomy" id="706552"/>
    <lineage>
        <taxon>Eukaryota</taxon>
        <taxon>Viridiplantae</taxon>
        <taxon>Chlorophyta</taxon>
        <taxon>core chlorophytes</taxon>
        <taxon>Trebouxiophyceae</taxon>
        <taxon>Trebouxiales</taxon>
        <taxon>Trebouxiaceae</taxon>
        <taxon>Symbiochloris</taxon>
    </lineage>
</organism>
<dbReference type="CDD" id="cd21677">
    <property type="entry name" value="SMP_SYT"/>
    <property type="match status" value="1"/>
</dbReference>
<evidence type="ECO:0000256" key="4">
    <source>
        <dbReference type="ARBA" id="ARBA00022692"/>
    </source>
</evidence>
<feature type="domain" description="C2" evidence="14">
    <location>
        <begin position="680"/>
        <end position="801"/>
    </location>
</feature>
<evidence type="ECO:0000259" key="14">
    <source>
        <dbReference type="PROSITE" id="PS50004"/>
    </source>
</evidence>
<feature type="compositionally biased region" description="Basic and acidic residues" evidence="12">
    <location>
        <begin position="1"/>
        <end position="10"/>
    </location>
</feature>
<reference evidence="16 17" key="1">
    <citation type="journal article" date="2024" name="Nat. Commun.">
        <title>Phylogenomics reveals the evolutionary origins of lichenization in chlorophyte algae.</title>
        <authorList>
            <person name="Puginier C."/>
            <person name="Libourel C."/>
            <person name="Otte J."/>
            <person name="Skaloud P."/>
            <person name="Haon M."/>
            <person name="Grisel S."/>
            <person name="Petersen M."/>
            <person name="Berrin J.G."/>
            <person name="Delaux P.M."/>
            <person name="Dal Grande F."/>
            <person name="Keller J."/>
        </authorList>
    </citation>
    <scope>NUCLEOTIDE SEQUENCE [LARGE SCALE GENOMIC DNA]</scope>
    <source>
        <strain evidence="16 17">SAG 2036</strain>
    </source>
</reference>